<dbReference type="InterPro" id="IPR030374">
    <property type="entry name" value="PABS"/>
</dbReference>
<name>A0A2R9BMR5_PANPA</name>
<dbReference type="GeneTree" id="ENSGT00870000136521"/>
<dbReference type="InterPro" id="IPR029063">
    <property type="entry name" value="SAM-dependent_MTases_sf"/>
</dbReference>
<dbReference type="Proteomes" id="UP000240080">
    <property type="component" value="Chromosome 1"/>
</dbReference>
<sequence length="291" mass="32569">MGRPSSPRAAWGTFSPPQRTQVPDCHSARSKTYGNVLVLDGVIQCTERDEFSYQEMIANLPLCSHPNPRKVLIIGGGDGGVLREVVKHPSVESVVQCEIDEDVIQVSKKFLPGMAIGYSSSKLTLHVGDGFEFMKQNQDAFDVIITDSSDPMGPAESLFKESYYQLMKTALKEDGVLCCQGECQWLHLDLIKETRQFCQSLFPVVAYVRCLMPVIPAFWETKSTNFQEPVQPLTKQQVAQMQLKYYNSDVHRAAFVLPEFARKVGGLQGWVVGPRDPERPPDWPHVPLGPE</sequence>
<dbReference type="HAMAP" id="MF_00198">
    <property type="entry name" value="Spermidine_synth"/>
    <property type="match status" value="1"/>
</dbReference>
<comment type="similarity">
    <text evidence="1 4">Belongs to the spermidine/spermine synthase family.</text>
</comment>
<evidence type="ECO:0000256" key="4">
    <source>
        <dbReference type="RuleBase" id="RU003836"/>
    </source>
</evidence>
<dbReference type="GO" id="GO:0008295">
    <property type="term" value="P:spermidine biosynthetic process"/>
    <property type="evidence" value="ECO:0007669"/>
    <property type="project" value="TreeGrafter"/>
</dbReference>
<dbReference type="InterPro" id="IPR035246">
    <property type="entry name" value="Spermidine_synt_N"/>
</dbReference>
<reference evidence="7" key="2">
    <citation type="submission" date="2025-08" db="UniProtKB">
        <authorList>
            <consortium name="Ensembl"/>
        </authorList>
    </citation>
    <scope>IDENTIFICATION</scope>
</reference>
<evidence type="ECO:0000256" key="3">
    <source>
        <dbReference type="PROSITE-ProRule" id="PRU00354"/>
    </source>
</evidence>
<proteinExistence type="inferred from homology"/>
<dbReference type="PROSITE" id="PS01330">
    <property type="entry name" value="PABS_1"/>
    <property type="match status" value="1"/>
</dbReference>
<evidence type="ECO:0000256" key="5">
    <source>
        <dbReference type="SAM" id="MobiDB-lite"/>
    </source>
</evidence>
<evidence type="ECO:0000259" key="6">
    <source>
        <dbReference type="PROSITE" id="PS51006"/>
    </source>
</evidence>
<dbReference type="FunFam" id="3.40.50.150:FF:000013">
    <property type="entry name" value="Spermidine synthase"/>
    <property type="match status" value="1"/>
</dbReference>
<evidence type="ECO:0000256" key="1">
    <source>
        <dbReference type="ARBA" id="ARBA00007867"/>
    </source>
</evidence>
<dbReference type="Gene3D" id="2.30.140.10">
    <property type="entry name" value="Spermidine synthase, tetramerisation domain"/>
    <property type="match status" value="1"/>
</dbReference>
<dbReference type="InterPro" id="IPR030373">
    <property type="entry name" value="PABS_CS"/>
</dbReference>
<dbReference type="InterPro" id="IPR037163">
    <property type="entry name" value="Spermidine_synt_N_sf"/>
</dbReference>
<keyword evidence="3" id="KW-0620">Polyamine biosynthesis</keyword>
<dbReference type="Gene3D" id="3.40.50.150">
    <property type="entry name" value="Vaccinia Virus protein VP39"/>
    <property type="match status" value="1"/>
</dbReference>
<dbReference type="EMBL" id="AJFE02076369">
    <property type="status" value="NOT_ANNOTATED_CDS"/>
    <property type="molecule type" value="Genomic_DNA"/>
</dbReference>
<feature type="region of interest" description="Disordered" evidence="5">
    <location>
        <begin position="1"/>
        <end position="26"/>
    </location>
</feature>
<evidence type="ECO:0000313" key="8">
    <source>
        <dbReference type="Proteomes" id="UP000240080"/>
    </source>
</evidence>
<dbReference type="Ensembl" id="ENSPPAT00000053536.1">
    <property type="protein sequence ID" value="ENSPPAP00000030673.1"/>
    <property type="gene ID" value="ENSPPAG00000038295.1"/>
</dbReference>
<keyword evidence="2 3" id="KW-0808">Transferase</keyword>
<reference evidence="7" key="3">
    <citation type="submission" date="2025-09" db="UniProtKB">
        <authorList>
            <consortium name="Ensembl"/>
        </authorList>
    </citation>
    <scope>IDENTIFICATION</scope>
</reference>
<dbReference type="NCBIfam" id="TIGR00417">
    <property type="entry name" value="speE"/>
    <property type="match status" value="1"/>
</dbReference>
<dbReference type="CDD" id="cd02440">
    <property type="entry name" value="AdoMet_MTases"/>
    <property type="match status" value="1"/>
</dbReference>
<evidence type="ECO:0000313" key="7">
    <source>
        <dbReference type="Ensembl" id="ENSPPAP00000030673.1"/>
    </source>
</evidence>
<reference evidence="7 8" key="1">
    <citation type="journal article" date="2012" name="Nature">
        <title>The bonobo genome compared with the chimpanzee and human genomes.</title>
        <authorList>
            <person name="Prufer K."/>
            <person name="Munch K."/>
            <person name="Hellmann I."/>
            <person name="Akagi K."/>
            <person name="Miller J.R."/>
            <person name="Walenz B."/>
            <person name="Koren S."/>
            <person name="Sutton G."/>
            <person name="Kodira C."/>
            <person name="Winer R."/>
            <person name="Knight J.R."/>
            <person name="Mullikin J.C."/>
            <person name="Meader S.J."/>
            <person name="Ponting C.P."/>
            <person name="Lunter G."/>
            <person name="Higashino S."/>
            <person name="Hobolth A."/>
            <person name="Dutheil J."/>
            <person name="Karakoc E."/>
            <person name="Alkan C."/>
            <person name="Sajjadian S."/>
            <person name="Catacchio C.R."/>
            <person name="Ventura M."/>
            <person name="Marques-Bonet T."/>
            <person name="Eichler E.E."/>
            <person name="Andre C."/>
            <person name="Atencia R."/>
            <person name="Mugisha L."/>
            <person name="Junhold J."/>
            <person name="Patterson N."/>
            <person name="Siebauer M."/>
            <person name="Good J.M."/>
            <person name="Fischer A."/>
            <person name="Ptak S.E."/>
            <person name="Lachmann M."/>
            <person name="Symer D.E."/>
            <person name="Mailund T."/>
            <person name="Schierup M.H."/>
            <person name="Andres A.M."/>
            <person name="Kelso J."/>
            <person name="Paabo S."/>
        </authorList>
    </citation>
    <scope>NUCLEOTIDE SEQUENCE [LARGE SCALE GENOMIC DNA]</scope>
</reference>
<accession>A0A2R9BMR5</accession>
<dbReference type="InterPro" id="IPR001045">
    <property type="entry name" value="Spermi_synthase"/>
</dbReference>
<dbReference type="PANTHER" id="PTHR11558">
    <property type="entry name" value="SPERMIDINE/SPERMINE SYNTHASE"/>
    <property type="match status" value="1"/>
</dbReference>
<feature type="domain" description="PABS" evidence="6">
    <location>
        <begin position="1"/>
        <end position="227"/>
    </location>
</feature>
<organism evidence="7 8">
    <name type="scientific">Pan paniscus</name>
    <name type="common">Pygmy chimpanzee</name>
    <name type="synonym">Bonobo</name>
    <dbReference type="NCBI Taxonomy" id="9597"/>
    <lineage>
        <taxon>Eukaryota</taxon>
        <taxon>Metazoa</taxon>
        <taxon>Chordata</taxon>
        <taxon>Craniata</taxon>
        <taxon>Vertebrata</taxon>
        <taxon>Euteleostomi</taxon>
        <taxon>Mammalia</taxon>
        <taxon>Eutheria</taxon>
        <taxon>Euarchontoglires</taxon>
        <taxon>Primates</taxon>
        <taxon>Haplorrhini</taxon>
        <taxon>Catarrhini</taxon>
        <taxon>Hominidae</taxon>
        <taxon>Pan</taxon>
    </lineage>
</organism>
<dbReference type="Pfam" id="PF17284">
    <property type="entry name" value="Spermine_synt_N"/>
    <property type="match status" value="1"/>
</dbReference>
<dbReference type="PANTHER" id="PTHR11558:SF11">
    <property type="entry name" value="SPERMIDINE SYNTHASE"/>
    <property type="match status" value="1"/>
</dbReference>
<protein>
    <recommendedName>
        <fullName evidence="6">PABS domain-containing protein</fullName>
    </recommendedName>
</protein>
<dbReference type="SUPFAM" id="SSF53335">
    <property type="entry name" value="S-adenosyl-L-methionine-dependent methyltransferases"/>
    <property type="match status" value="1"/>
</dbReference>
<dbReference type="GO" id="GO:0005829">
    <property type="term" value="C:cytosol"/>
    <property type="evidence" value="ECO:0007669"/>
    <property type="project" value="TreeGrafter"/>
</dbReference>
<dbReference type="Pfam" id="PF01564">
    <property type="entry name" value="Spermine_synth"/>
    <property type="match status" value="1"/>
</dbReference>
<dbReference type="EMBL" id="AJFE02076368">
    <property type="status" value="NOT_ANNOTATED_CDS"/>
    <property type="molecule type" value="Genomic_DNA"/>
</dbReference>
<dbReference type="GO" id="GO:0004766">
    <property type="term" value="F:spermidine synthase activity"/>
    <property type="evidence" value="ECO:0007669"/>
    <property type="project" value="TreeGrafter"/>
</dbReference>
<keyword evidence="8" id="KW-1185">Reference proteome</keyword>
<dbReference type="NCBIfam" id="NF002010">
    <property type="entry name" value="PRK00811.1"/>
    <property type="match status" value="1"/>
</dbReference>
<feature type="active site" description="Proton acceptor" evidence="3">
    <location>
        <position position="147"/>
    </location>
</feature>
<dbReference type="Bgee" id="ENSPPAG00000038295">
    <property type="expression patterns" value="Expressed in prefrontal cortex and 6 other cell types or tissues"/>
</dbReference>
<dbReference type="AlphaFoldDB" id="A0A2R9BMR5"/>
<evidence type="ECO:0000256" key="2">
    <source>
        <dbReference type="ARBA" id="ARBA00022679"/>
    </source>
</evidence>
<dbReference type="PROSITE" id="PS51006">
    <property type="entry name" value="PABS_2"/>
    <property type="match status" value="1"/>
</dbReference>
<dbReference type="STRING" id="9597.ENSPPAP00000030673"/>